<proteinExistence type="predicted"/>
<dbReference type="AlphaFoldDB" id="A0A0F8X3F4"/>
<comment type="caution">
    <text evidence="2">The sequence shown here is derived from an EMBL/GenBank/DDBJ whole genome shotgun (WGS) entry which is preliminary data.</text>
</comment>
<evidence type="ECO:0000313" key="2">
    <source>
        <dbReference type="EMBL" id="KKK63652.1"/>
    </source>
</evidence>
<dbReference type="Gene3D" id="1.20.120.450">
    <property type="entry name" value="dinb family like domain"/>
    <property type="match status" value="1"/>
</dbReference>
<feature type="domain" description="DinB-like" evidence="1">
    <location>
        <begin position="14"/>
        <end position="104"/>
    </location>
</feature>
<dbReference type="SUPFAM" id="SSF109854">
    <property type="entry name" value="DinB/YfiT-like putative metalloenzymes"/>
    <property type="match status" value="1"/>
</dbReference>
<name>A0A0F8X3F4_9ZZZZ</name>
<sequence length="105" mass="11999">MARVFDKTEALARFREGRSGLFAALEGLSEKEQTQVPVVGRWTVRDVLAHVLAWEEVAAQRLELFAAGRAGEIRWVREEEVDDTNARLHEERLGLSLAQVRERLE</sequence>
<dbReference type="Pfam" id="PF12867">
    <property type="entry name" value="DinB_2"/>
    <property type="match status" value="1"/>
</dbReference>
<feature type="non-terminal residue" evidence="2">
    <location>
        <position position="105"/>
    </location>
</feature>
<organism evidence="2">
    <name type="scientific">marine sediment metagenome</name>
    <dbReference type="NCBI Taxonomy" id="412755"/>
    <lineage>
        <taxon>unclassified sequences</taxon>
        <taxon>metagenomes</taxon>
        <taxon>ecological metagenomes</taxon>
    </lineage>
</organism>
<evidence type="ECO:0000259" key="1">
    <source>
        <dbReference type="Pfam" id="PF12867"/>
    </source>
</evidence>
<dbReference type="EMBL" id="LAZR01061402">
    <property type="protein sequence ID" value="KKK63652.1"/>
    <property type="molecule type" value="Genomic_DNA"/>
</dbReference>
<dbReference type="InterPro" id="IPR034660">
    <property type="entry name" value="DinB/YfiT-like"/>
</dbReference>
<reference evidence="2" key="1">
    <citation type="journal article" date="2015" name="Nature">
        <title>Complex archaea that bridge the gap between prokaryotes and eukaryotes.</title>
        <authorList>
            <person name="Spang A."/>
            <person name="Saw J.H."/>
            <person name="Jorgensen S.L."/>
            <person name="Zaremba-Niedzwiedzka K."/>
            <person name="Martijn J."/>
            <person name="Lind A.E."/>
            <person name="van Eijk R."/>
            <person name="Schleper C."/>
            <person name="Guy L."/>
            <person name="Ettema T.J."/>
        </authorList>
    </citation>
    <scope>NUCLEOTIDE SEQUENCE</scope>
</reference>
<accession>A0A0F8X3F4</accession>
<gene>
    <name evidence="2" type="ORF">LCGC14_2992110</name>
</gene>
<protein>
    <recommendedName>
        <fullName evidence="1">DinB-like domain-containing protein</fullName>
    </recommendedName>
</protein>
<dbReference type="InterPro" id="IPR024775">
    <property type="entry name" value="DinB-like"/>
</dbReference>